<evidence type="ECO:0000259" key="3">
    <source>
        <dbReference type="Pfam" id="PF05368"/>
    </source>
</evidence>
<sequence length="318" mass="34001">MTITHSGSAPLVAVVGSTGIQGGSVIKALLESDQPYRIRGFTRDPTKAAAVTLKKCGVEMIGINLVLENKEEVFKAFAGADYAFLVTNFWEHMNAEKEISEGIMLVDAAKAAGVKGIIWSGLVSADKISGGKYSAVPQFNGKALVTDHGRASGVPFVTVQAGVYASSSLTNPAILGKQPDGTHAIQWVVGPKTIVPIIDMQSDYGLYVRRVLELPVFPDGLDVFTGQNITGEDMARQLSEVTGKKVIFKQITTEEFAIPMAGLGVPPDMIDAAVGAFQFWEEFGYYGGQPTASTDGLARPPLTWAEFVERADWRTALA</sequence>
<dbReference type="GO" id="GO:0005634">
    <property type="term" value="C:nucleus"/>
    <property type="evidence" value="ECO:0007669"/>
    <property type="project" value="TreeGrafter"/>
</dbReference>
<dbReference type="AlphaFoldDB" id="A0A8H6XG49"/>
<evidence type="ECO:0000256" key="2">
    <source>
        <dbReference type="ARBA" id="ARBA00022857"/>
    </source>
</evidence>
<protein>
    <submittedName>
        <fullName evidence="4">NmrA domain-containing protein</fullName>
    </submittedName>
</protein>
<proteinExistence type="inferred from homology"/>
<comment type="caution">
    <text evidence="4">The sequence shown here is derived from an EMBL/GenBank/DDBJ whole genome shotgun (WGS) entry which is preliminary data.</text>
</comment>
<dbReference type="Pfam" id="PF05368">
    <property type="entry name" value="NmrA"/>
    <property type="match status" value="1"/>
</dbReference>
<dbReference type="OrthoDB" id="2868448at2759"/>
<dbReference type="PANTHER" id="PTHR42748:SF26">
    <property type="entry name" value="NMRA-LIKE DOMAIN-CONTAINING PROTEIN"/>
    <property type="match status" value="1"/>
</dbReference>
<dbReference type="PANTHER" id="PTHR42748">
    <property type="entry name" value="NITROGEN METABOLITE REPRESSION PROTEIN NMRA FAMILY MEMBER"/>
    <property type="match status" value="1"/>
</dbReference>
<dbReference type="Gene3D" id="3.90.25.10">
    <property type="entry name" value="UDP-galactose 4-epimerase, domain 1"/>
    <property type="match status" value="1"/>
</dbReference>
<accession>A0A8H6XG49</accession>
<dbReference type="InterPro" id="IPR051164">
    <property type="entry name" value="NmrA-like_oxidored"/>
</dbReference>
<gene>
    <name evidence="4" type="ORF">MSAN_02125300</name>
</gene>
<feature type="domain" description="NmrA-like" evidence="3">
    <location>
        <begin position="11"/>
        <end position="287"/>
    </location>
</feature>
<evidence type="ECO:0000256" key="1">
    <source>
        <dbReference type="ARBA" id="ARBA00006328"/>
    </source>
</evidence>
<organism evidence="4 5">
    <name type="scientific">Mycena sanguinolenta</name>
    <dbReference type="NCBI Taxonomy" id="230812"/>
    <lineage>
        <taxon>Eukaryota</taxon>
        <taxon>Fungi</taxon>
        <taxon>Dikarya</taxon>
        <taxon>Basidiomycota</taxon>
        <taxon>Agaricomycotina</taxon>
        <taxon>Agaricomycetes</taxon>
        <taxon>Agaricomycetidae</taxon>
        <taxon>Agaricales</taxon>
        <taxon>Marasmiineae</taxon>
        <taxon>Mycenaceae</taxon>
        <taxon>Mycena</taxon>
    </lineage>
</organism>
<dbReference type="InterPro" id="IPR036291">
    <property type="entry name" value="NAD(P)-bd_dom_sf"/>
</dbReference>
<keyword evidence="2" id="KW-0521">NADP</keyword>
<dbReference type="EMBL" id="JACAZH010000030">
    <property type="protein sequence ID" value="KAF7340538.1"/>
    <property type="molecule type" value="Genomic_DNA"/>
</dbReference>
<dbReference type="Proteomes" id="UP000623467">
    <property type="component" value="Unassembled WGS sequence"/>
</dbReference>
<keyword evidence="5" id="KW-1185">Reference proteome</keyword>
<name>A0A8H6XG49_9AGAR</name>
<dbReference type="SUPFAM" id="SSF51735">
    <property type="entry name" value="NAD(P)-binding Rossmann-fold domains"/>
    <property type="match status" value="1"/>
</dbReference>
<evidence type="ECO:0000313" key="5">
    <source>
        <dbReference type="Proteomes" id="UP000623467"/>
    </source>
</evidence>
<dbReference type="Gene3D" id="3.40.50.720">
    <property type="entry name" value="NAD(P)-binding Rossmann-like Domain"/>
    <property type="match status" value="1"/>
</dbReference>
<evidence type="ECO:0000313" key="4">
    <source>
        <dbReference type="EMBL" id="KAF7340538.1"/>
    </source>
</evidence>
<comment type="similarity">
    <text evidence="1">Belongs to the NmrA-type oxidoreductase family.</text>
</comment>
<reference evidence="4" key="1">
    <citation type="submission" date="2020-05" db="EMBL/GenBank/DDBJ databases">
        <title>Mycena genomes resolve the evolution of fungal bioluminescence.</title>
        <authorList>
            <person name="Tsai I.J."/>
        </authorList>
    </citation>
    <scope>NUCLEOTIDE SEQUENCE</scope>
    <source>
        <strain evidence="4">160909Yilan</strain>
    </source>
</reference>
<dbReference type="InterPro" id="IPR008030">
    <property type="entry name" value="NmrA-like"/>
</dbReference>